<sequence length="79" mass="8763">MESSKGKNNEGNMEISQNPMFLMSLFNRFMTFQSSPAFGVWKKSIDRNGSVKNLYSSSYESIVTAGNSLKGKVKNLGES</sequence>
<dbReference type="EMBL" id="BAABME010001103">
    <property type="protein sequence ID" value="GAA0147588.1"/>
    <property type="molecule type" value="Genomic_DNA"/>
</dbReference>
<dbReference type="Proteomes" id="UP001454036">
    <property type="component" value="Unassembled WGS sequence"/>
</dbReference>
<reference evidence="1 2" key="1">
    <citation type="submission" date="2024-01" db="EMBL/GenBank/DDBJ databases">
        <title>The complete chloroplast genome sequence of Lithospermum erythrorhizon: insights into the phylogenetic relationship among Boraginaceae species and the maternal lineages of purple gromwells.</title>
        <authorList>
            <person name="Okada T."/>
            <person name="Watanabe K."/>
        </authorList>
    </citation>
    <scope>NUCLEOTIDE SEQUENCE [LARGE SCALE GENOMIC DNA]</scope>
</reference>
<organism evidence="1 2">
    <name type="scientific">Lithospermum erythrorhizon</name>
    <name type="common">Purple gromwell</name>
    <name type="synonym">Lithospermum officinale var. erythrorhizon</name>
    <dbReference type="NCBI Taxonomy" id="34254"/>
    <lineage>
        <taxon>Eukaryota</taxon>
        <taxon>Viridiplantae</taxon>
        <taxon>Streptophyta</taxon>
        <taxon>Embryophyta</taxon>
        <taxon>Tracheophyta</taxon>
        <taxon>Spermatophyta</taxon>
        <taxon>Magnoliopsida</taxon>
        <taxon>eudicotyledons</taxon>
        <taxon>Gunneridae</taxon>
        <taxon>Pentapetalae</taxon>
        <taxon>asterids</taxon>
        <taxon>lamiids</taxon>
        <taxon>Boraginales</taxon>
        <taxon>Boraginaceae</taxon>
        <taxon>Boraginoideae</taxon>
        <taxon>Lithospermeae</taxon>
        <taxon>Lithospermum</taxon>
    </lineage>
</organism>
<keyword evidence="2" id="KW-1185">Reference proteome</keyword>
<dbReference type="AlphaFoldDB" id="A0AAV3PBR0"/>
<name>A0AAV3PBR0_LITER</name>
<proteinExistence type="predicted"/>
<gene>
    <name evidence="1" type="ORF">LIER_07251</name>
</gene>
<protein>
    <submittedName>
        <fullName evidence="1">Uncharacterized protein</fullName>
    </submittedName>
</protein>
<accession>A0AAV3PBR0</accession>
<comment type="caution">
    <text evidence="1">The sequence shown here is derived from an EMBL/GenBank/DDBJ whole genome shotgun (WGS) entry which is preliminary data.</text>
</comment>
<evidence type="ECO:0000313" key="2">
    <source>
        <dbReference type="Proteomes" id="UP001454036"/>
    </source>
</evidence>
<evidence type="ECO:0000313" key="1">
    <source>
        <dbReference type="EMBL" id="GAA0147588.1"/>
    </source>
</evidence>